<organism evidence="1 2">
    <name type="scientific">Cetraspora pellucida</name>
    <dbReference type="NCBI Taxonomy" id="1433469"/>
    <lineage>
        <taxon>Eukaryota</taxon>
        <taxon>Fungi</taxon>
        <taxon>Fungi incertae sedis</taxon>
        <taxon>Mucoromycota</taxon>
        <taxon>Glomeromycotina</taxon>
        <taxon>Glomeromycetes</taxon>
        <taxon>Diversisporales</taxon>
        <taxon>Gigasporaceae</taxon>
        <taxon>Cetraspora</taxon>
    </lineage>
</organism>
<proteinExistence type="predicted"/>
<evidence type="ECO:0000313" key="1">
    <source>
        <dbReference type="EMBL" id="CAG8654554.1"/>
    </source>
</evidence>
<protein>
    <submittedName>
        <fullName evidence="1">23410_t:CDS:1</fullName>
    </submittedName>
</protein>
<accession>A0A9N9DV69</accession>
<dbReference type="EMBL" id="CAJVQA010007298">
    <property type="protein sequence ID" value="CAG8654554.1"/>
    <property type="molecule type" value="Genomic_DNA"/>
</dbReference>
<gene>
    <name evidence="1" type="ORF">CPELLU_LOCUS9504</name>
</gene>
<reference evidence="1" key="1">
    <citation type="submission" date="2021-06" db="EMBL/GenBank/DDBJ databases">
        <authorList>
            <person name="Kallberg Y."/>
            <person name="Tangrot J."/>
            <person name="Rosling A."/>
        </authorList>
    </citation>
    <scope>NUCLEOTIDE SEQUENCE</scope>
    <source>
        <strain evidence="1">FL966</strain>
    </source>
</reference>
<dbReference type="Proteomes" id="UP000789759">
    <property type="component" value="Unassembled WGS sequence"/>
</dbReference>
<sequence length="52" mass="6312">MNVEHSLSKSAETEDICEIEVERAKKMNIRYRKIEKDEYKNIQIEELVERRS</sequence>
<dbReference type="AlphaFoldDB" id="A0A9N9DV69"/>
<keyword evidence="2" id="KW-1185">Reference proteome</keyword>
<evidence type="ECO:0000313" key="2">
    <source>
        <dbReference type="Proteomes" id="UP000789759"/>
    </source>
</evidence>
<comment type="caution">
    <text evidence="1">The sequence shown here is derived from an EMBL/GenBank/DDBJ whole genome shotgun (WGS) entry which is preliminary data.</text>
</comment>
<name>A0A9N9DV69_9GLOM</name>